<feature type="region of interest" description="Disordered" evidence="7">
    <location>
        <begin position="1"/>
        <end position="20"/>
    </location>
</feature>
<sequence length="160" mass="18072">MEVRQRARPTGQPSFPPEELAGMLTAFGDDHDPLPETVRVLDQAVTDYIIEICYEAESHARYAGRQKLKIDDFNFALRHDTKKLGRVQELLETDRDLKQRRKFFEAPDEVKVAKEEERAAKRAKKDKDVGEDEGGKGRKKGRGRSKSAKAEGGDLGSDDD</sequence>
<evidence type="ECO:0000313" key="8">
    <source>
        <dbReference type="EMBL" id="TID15505.1"/>
    </source>
</evidence>
<feature type="region of interest" description="Disordered" evidence="7">
    <location>
        <begin position="108"/>
        <end position="160"/>
    </location>
</feature>
<dbReference type="OrthoDB" id="10266074at2759"/>
<keyword evidence="2" id="KW-0805">Transcription regulation</keyword>
<dbReference type="GO" id="GO:0046982">
    <property type="term" value="F:protein heterodimerization activity"/>
    <property type="evidence" value="ECO:0007669"/>
    <property type="project" value="InterPro"/>
</dbReference>
<dbReference type="Pfam" id="PF02269">
    <property type="entry name" value="TFIID-18kDa"/>
    <property type="match status" value="1"/>
</dbReference>
<evidence type="ECO:0000256" key="4">
    <source>
        <dbReference type="ARBA" id="ARBA00023242"/>
    </source>
</evidence>
<evidence type="ECO:0000256" key="1">
    <source>
        <dbReference type="ARBA" id="ARBA00004123"/>
    </source>
</evidence>
<evidence type="ECO:0000256" key="2">
    <source>
        <dbReference type="ARBA" id="ARBA00023015"/>
    </source>
</evidence>
<dbReference type="AlphaFoldDB" id="A0A4Z1NIT0"/>
<keyword evidence="9" id="KW-1185">Reference proteome</keyword>
<dbReference type="Gene3D" id="1.10.20.10">
    <property type="entry name" value="Histone, subunit A"/>
    <property type="match status" value="1"/>
</dbReference>
<dbReference type="PANTHER" id="PTHR11380">
    <property type="entry name" value="TRANSCRIPTION INITIATION FACTOR TFIID/SUPT3-RELATED"/>
    <property type="match status" value="1"/>
</dbReference>
<dbReference type="PANTHER" id="PTHR11380:SF5">
    <property type="entry name" value="TRANSCRIPTION INITIATION FACTOR TFIID SUBUNIT 13"/>
    <property type="match status" value="1"/>
</dbReference>
<name>A0A4Z1NIT0_9PEZI</name>
<dbReference type="CDD" id="cd07978">
    <property type="entry name" value="HFD_TAF13"/>
    <property type="match status" value="1"/>
</dbReference>
<evidence type="ECO:0000256" key="7">
    <source>
        <dbReference type="SAM" id="MobiDB-lite"/>
    </source>
</evidence>
<keyword evidence="3" id="KW-0804">Transcription</keyword>
<comment type="subcellular location">
    <subcellularLocation>
        <location evidence="1">Nucleus</location>
    </subcellularLocation>
</comment>
<dbReference type="SUPFAM" id="SSF47113">
    <property type="entry name" value="Histone-fold"/>
    <property type="match status" value="1"/>
</dbReference>
<comment type="similarity">
    <text evidence="5">Belongs to the TAF13 family.</text>
</comment>
<evidence type="ECO:0000256" key="6">
    <source>
        <dbReference type="ARBA" id="ARBA00040136"/>
    </source>
</evidence>
<gene>
    <name evidence="8" type="ORF">E6O75_ATG07833</name>
</gene>
<dbReference type="GO" id="GO:0005669">
    <property type="term" value="C:transcription factor TFIID complex"/>
    <property type="evidence" value="ECO:0007669"/>
    <property type="project" value="TreeGrafter"/>
</dbReference>
<evidence type="ECO:0000256" key="5">
    <source>
        <dbReference type="ARBA" id="ARBA00038392"/>
    </source>
</evidence>
<dbReference type="STRING" id="86259.A0A4Z1NIT0"/>
<evidence type="ECO:0000313" key="9">
    <source>
        <dbReference type="Proteomes" id="UP000298493"/>
    </source>
</evidence>
<organism evidence="8 9">
    <name type="scientific">Venturia nashicola</name>
    <dbReference type="NCBI Taxonomy" id="86259"/>
    <lineage>
        <taxon>Eukaryota</taxon>
        <taxon>Fungi</taxon>
        <taxon>Dikarya</taxon>
        <taxon>Ascomycota</taxon>
        <taxon>Pezizomycotina</taxon>
        <taxon>Dothideomycetes</taxon>
        <taxon>Pleosporomycetidae</taxon>
        <taxon>Venturiales</taxon>
        <taxon>Venturiaceae</taxon>
        <taxon>Venturia</taxon>
    </lineage>
</organism>
<dbReference type="EMBL" id="SNSC02000020">
    <property type="protein sequence ID" value="TID15505.1"/>
    <property type="molecule type" value="Genomic_DNA"/>
</dbReference>
<reference evidence="8 9" key="1">
    <citation type="submission" date="2019-04" db="EMBL/GenBank/DDBJ databases">
        <title>High contiguity whole genome sequence and gene annotation resource for two Venturia nashicola isolates.</title>
        <authorList>
            <person name="Prokchorchik M."/>
            <person name="Won K."/>
            <person name="Lee Y."/>
            <person name="Choi E.D."/>
            <person name="Segonzac C."/>
            <person name="Sohn K.H."/>
        </authorList>
    </citation>
    <scope>NUCLEOTIDE SEQUENCE [LARGE SCALE GENOMIC DNA]</scope>
    <source>
        <strain evidence="8 9">PRI2</strain>
    </source>
</reference>
<dbReference type="InterPro" id="IPR009072">
    <property type="entry name" value="Histone-fold"/>
</dbReference>
<evidence type="ECO:0000256" key="3">
    <source>
        <dbReference type="ARBA" id="ARBA00023163"/>
    </source>
</evidence>
<protein>
    <recommendedName>
        <fullName evidence="6">Transcription initiation factor TFIID subunit 13</fullName>
    </recommendedName>
</protein>
<comment type="caution">
    <text evidence="8">The sequence shown here is derived from an EMBL/GenBank/DDBJ whole genome shotgun (WGS) entry which is preliminary data.</text>
</comment>
<keyword evidence="4" id="KW-0539">Nucleus</keyword>
<proteinExistence type="inferred from homology"/>
<dbReference type="InterPro" id="IPR003195">
    <property type="entry name" value="TFIID_TAF13"/>
</dbReference>
<dbReference type="Proteomes" id="UP000298493">
    <property type="component" value="Unassembled WGS sequence"/>
</dbReference>
<accession>A0A4Z1NIT0</accession>
<dbReference type="GO" id="GO:0051123">
    <property type="term" value="P:RNA polymerase II preinitiation complex assembly"/>
    <property type="evidence" value="ECO:0007669"/>
    <property type="project" value="TreeGrafter"/>
</dbReference>
<feature type="compositionally biased region" description="Basic and acidic residues" evidence="7">
    <location>
        <begin position="108"/>
        <end position="136"/>
    </location>
</feature>
<feature type="compositionally biased region" description="Basic residues" evidence="7">
    <location>
        <begin position="137"/>
        <end position="147"/>
    </location>
</feature>